<dbReference type="Proteomes" id="UP000438760">
    <property type="component" value="Unassembled WGS sequence"/>
</dbReference>
<keyword evidence="4" id="KW-1185">Reference proteome</keyword>
<keyword evidence="1" id="KW-0732">Signal</keyword>
<reference evidence="3 4" key="1">
    <citation type="submission" date="2019-11" db="EMBL/GenBank/DDBJ databases">
        <title>Genome of Strain BIT-d1.</title>
        <authorList>
            <person name="Yang Y."/>
        </authorList>
    </citation>
    <scope>NUCLEOTIDE SEQUENCE [LARGE SCALE GENOMIC DNA]</scope>
    <source>
        <strain evidence="3 4">BIT-d1</strain>
    </source>
</reference>
<dbReference type="InterPro" id="IPR025665">
    <property type="entry name" value="Beta-barrel_OMP_2"/>
</dbReference>
<evidence type="ECO:0000313" key="4">
    <source>
        <dbReference type="Proteomes" id="UP000438760"/>
    </source>
</evidence>
<proteinExistence type="predicted"/>
<gene>
    <name evidence="3" type="ORF">GJV76_12115</name>
</gene>
<dbReference type="OrthoDB" id="947434at2"/>
<dbReference type="Pfam" id="PF13568">
    <property type="entry name" value="OMP_b-brl_2"/>
    <property type="match status" value="1"/>
</dbReference>
<organism evidence="3 4">
    <name type="scientific">Myroides albus</name>
    <dbReference type="NCBI Taxonomy" id="2562892"/>
    <lineage>
        <taxon>Bacteria</taxon>
        <taxon>Pseudomonadati</taxon>
        <taxon>Bacteroidota</taxon>
        <taxon>Flavobacteriia</taxon>
        <taxon>Flavobacteriales</taxon>
        <taxon>Flavobacteriaceae</taxon>
        <taxon>Myroides</taxon>
    </lineage>
</organism>
<protein>
    <submittedName>
        <fullName evidence="3">Outer membrane beta-barrel protein</fullName>
    </submittedName>
</protein>
<dbReference type="RefSeq" id="WP_155092880.1">
    <property type="nucleotide sequence ID" value="NZ_WMJX01000032.1"/>
</dbReference>
<dbReference type="AlphaFoldDB" id="A0A6I3LMC8"/>
<sequence length="213" mass="23240">MKKITLSLIAALTIGFAANAQEKEIKFGAKVGLNESKFSNADGLSTRTSFHIGAVAEIPITEKFSIQPELLYSGQGAKFDGAGSYDDGLLEFREVKVEGTFKQNYILLPIMAKYYVWKGLNLQAGPQIGFLTTAKLHYDKVEIPEAGISANNHSVSIKQMMNKVDFGLNFGIGYELPIGVFFDLRANIGLSSINKEGPSSKNQVSQLSVGYKF</sequence>
<accession>A0A6I3LMC8</accession>
<feature type="chain" id="PRO_5026139819" evidence="1">
    <location>
        <begin position="21"/>
        <end position="213"/>
    </location>
</feature>
<feature type="domain" description="Outer membrane protein beta-barrel" evidence="2">
    <location>
        <begin position="19"/>
        <end position="193"/>
    </location>
</feature>
<name>A0A6I3LMC8_9FLAO</name>
<evidence type="ECO:0000259" key="2">
    <source>
        <dbReference type="Pfam" id="PF13568"/>
    </source>
</evidence>
<evidence type="ECO:0000256" key="1">
    <source>
        <dbReference type="SAM" id="SignalP"/>
    </source>
</evidence>
<comment type="caution">
    <text evidence="3">The sequence shown here is derived from an EMBL/GenBank/DDBJ whole genome shotgun (WGS) entry which is preliminary data.</text>
</comment>
<feature type="signal peptide" evidence="1">
    <location>
        <begin position="1"/>
        <end position="20"/>
    </location>
</feature>
<evidence type="ECO:0000313" key="3">
    <source>
        <dbReference type="EMBL" id="MTG98867.1"/>
    </source>
</evidence>
<dbReference type="EMBL" id="WMJX01000032">
    <property type="protein sequence ID" value="MTG98867.1"/>
    <property type="molecule type" value="Genomic_DNA"/>
</dbReference>